<evidence type="ECO:0000259" key="1">
    <source>
        <dbReference type="Pfam" id="PF16571"/>
    </source>
</evidence>
<dbReference type="EMBL" id="BSUL01000001">
    <property type="protein sequence ID" value="GMA28937.1"/>
    <property type="molecule type" value="Genomic_DNA"/>
</dbReference>
<proteinExistence type="predicted"/>
<evidence type="ECO:0000313" key="2">
    <source>
        <dbReference type="EMBL" id="GMA28937.1"/>
    </source>
</evidence>
<gene>
    <name evidence="2" type="ORF">GCM10025874_21900</name>
</gene>
<name>A0AA37XCW6_9MICO</name>
<protein>
    <recommendedName>
        <fullName evidence="1">Elongation factor G-binding protein C-terminal treble-clef zinc-finger domain-containing protein</fullName>
    </recommendedName>
</protein>
<organism evidence="2 3">
    <name type="scientific">Arenivirga flava</name>
    <dbReference type="NCBI Taxonomy" id="1930060"/>
    <lineage>
        <taxon>Bacteria</taxon>
        <taxon>Bacillati</taxon>
        <taxon>Actinomycetota</taxon>
        <taxon>Actinomycetes</taxon>
        <taxon>Micrococcales</taxon>
        <taxon>Microbacteriaceae</taxon>
        <taxon>Arenivirga</taxon>
    </lineage>
</organism>
<dbReference type="AlphaFoldDB" id="A0AA37XCW6"/>
<comment type="caution">
    <text evidence="2">The sequence shown here is derived from an EMBL/GenBank/DDBJ whole genome shotgun (WGS) entry which is preliminary data.</text>
</comment>
<accession>A0AA37XCW6</accession>
<keyword evidence="3" id="KW-1185">Reference proteome</keyword>
<feature type="domain" description="Elongation factor G-binding protein C-terminal treble-clef zinc-finger" evidence="1">
    <location>
        <begin position="4"/>
        <end position="74"/>
    </location>
</feature>
<dbReference type="InterPro" id="IPR032330">
    <property type="entry name" value="EF-G-binding_C"/>
</dbReference>
<dbReference type="Proteomes" id="UP001157160">
    <property type="component" value="Unassembled WGS sequence"/>
</dbReference>
<reference evidence="2 3" key="1">
    <citation type="journal article" date="2014" name="Int. J. Syst. Evol. Microbiol.">
        <title>Complete genome sequence of Corynebacterium casei LMG S-19264T (=DSM 44701T), isolated from a smear-ripened cheese.</title>
        <authorList>
            <consortium name="US DOE Joint Genome Institute (JGI-PGF)"/>
            <person name="Walter F."/>
            <person name="Albersmeier A."/>
            <person name="Kalinowski J."/>
            <person name="Ruckert C."/>
        </authorList>
    </citation>
    <scope>NUCLEOTIDE SEQUENCE [LARGE SCALE GENOMIC DNA]</scope>
    <source>
        <strain evidence="2 3">NBRC 112289</strain>
    </source>
</reference>
<dbReference type="Pfam" id="PF16571">
    <property type="entry name" value="FBP_C"/>
    <property type="match status" value="1"/>
</dbReference>
<evidence type="ECO:0000313" key="3">
    <source>
        <dbReference type="Proteomes" id="UP001157160"/>
    </source>
</evidence>
<sequence>MQLPNDVVFFSARRAGVAGRKGDTVGTLVCSAFECSVNVRRRPTLAYVGFDLEAERQRRIGVLGENARGFARKVLEG</sequence>